<dbReference type="Proteomes" id="UP001627408">
    <property type="component" value="Unassembled WGS sequence"/>
</dbReference>
<feature type="transmembrane region" description="Helical" evidence="1">
    <location>
        <begin position="33"/>
        <end position="53"/>
    </location>
</feature>
<feature type="transmembrane region" description="Helical" evidence="1">
    <location>
        <begin position="73"/>
        <end position="98"/>
    </location>
</feature>
<proteinExistence type="predicted"/>
<name>A0ABW8V030_9RHOB</name>
<evidence type="ECO:0000313" key="3">
    <source>
        <dbReference type="Proteomes" id="UP001627408"/>
    </source>
</evidence>
<evidence type="ECO:0008006" key="4">
    <source>
        <dbReference type="Google" id="ProtNLM"/>
    </source>
</evidence>
<organism evidence="2 3">
    <name type="scientific">Tateyamaria armeniaca</name>
    <dbReference type="NCBI Taxonomy" id="2518930"/>
    <lineage>
        <taxon>Bacteria</taxon>
        <taxon>Pseudomonadati</taxon>
        <taxon>Pseudomonadota</taxon>
        <taxon>Alphaproteobacteria</taxon>
        <taxon>Rhodobacterales</taxon>
        <taxon>Roseobacteraceae</taxon>
        <taxon>Tateyamaria</taxon>
    </lineage>
</organism>
<evidence type="ECO:0000313" key="2">
    <source>
        <dbReference type="EMBL" id="MFL4470748.1"/>
    </source>
</evidence>
<accession>A0ABW8V030</accession>
<keyword evidence="1" id="KW-0812">Transmembrane</keyword>
<protein>
    <recommendedName>
        <fullName evidence="4">L-lactate permease</fullName>
    </recommendedName>
</protein>
<dbReference type="EMBL" id="JBHDIY010000002">
    <property type="protein sequence ID" value="MFL4470748.1"/>
    <property type="molecule type" value="Genomic_DNA"/>
</dbReference>
<gene>
    <name evidence="2" type="ORF">ACERZ8_12965</name>
</gene>
<keyword evidence="1" id="KW-0472">Membrane</keyword>
<keyword evidence="1" id="KW-1133">Transmembrane helix</keyword>
<comment type="caution">
    <text evidence="2">The sequence shown here is derived from an EMBL/GenBank/DDBJ whole genome shotgun (WGS) entry which is preliminary data.</text>
</comment>
<feature type="transmembrane region" description="Helical" evidence="1">
    <location>
        <begin position="6"/>
        <end position="26"/>
    </location>
</feature>
<evidence type="ECO:0000256" key="1">
    <source>
        <dbReference type="SAM" id="Phobius"/>
    </source>
</evidence>
<sequence>MEVNLFSILVVGVPLVAVPVALIWGLRKTLLGVLGIAALMLVAPYVYFGIWAISAGENLMETMKAVSVSFPAVIVVLGWMLAWTAAYGAVAAGIRLGWLHWKGLRT</sequence>
<dbReference type="RefSeq" id="WP_407592593.1">
    <property type="nucleotide sequence ID" value="NZ_JBHDIY010000002.1"/>
</dbReference>
<reference evidence="2 3" key="1">
    <citation type="submission" date="2024-08" db="EMBL/GenBank/DDBJ databases">
        <title>Tateyamaria sp. nov., isolated from marine algae.</title>
        <authorList>
            <person name="Choi B.J."/>
            <person name="Kim J.M."/>
            <person name="Lee J.K."/>
            <person name="Choi D.G."/>
            <person name="Bayburt H."/>
            <person name="Baek J.H."/>
            <person name="Han D.M."/>
            <person name="Jeon C.O."/>
        </authorList>
    </citation>
    <scope>NUCLEOTIDE SEQUENCE [LARGE SCALE GENOMIC DNA]</scope>
    <source>
        <strain evidence="2 3">KMU-156</strain>
    </source>
</reference>
<keyword evidence="3" id="KW-1185">Reference proteome</keyword>